<evidence type="ECO:0000256" key="1">
    <source>
        <dbReference type="ARBA" id="ARBA00004141"/>
    </source>
</evidence>
<dbReference type="RefSeq" id="XP_041549143.1">
    <property type="nucleotide sequence ID" value="XM_041682285.1"/>
</dbReference>
<reference evidence="4" key="1">
    <citation type="submission" date="2021-01" db="EMBL/GenBank/DDBJ databases">
        <authorList>
            <consortium name="Aspergillus luchuensis mut. kawachii IFO 4304 genome sequencing consortium"/>
            <person name="Kazuki M."/>
            <person name="Futagami T."/>
        </authorList>
    </citation>
    <scope>NUCLEOTIDE SEQUENCE</scope>
    <source>
        <strain evidence="4">IFO 4308</strain>
    </source>
</reference>
<dbReference type="OrthoDB" id="6499973at2759"/>
<proteinExistence type="inferred from homology"/>
<keyword evidence="3" id="KW-1133">Transmembrane helix</keyword>
<feature type="transmembrane region" description="Helical" evidence="3">
    <location>
        <begin position="353"/>
        <end position="377"/>
    </location>
</feature>
<keyword evidence="3" id="KW-0472">Membrane</keyword>
<sequence length="452" mass="48731">MNPPVLRPSNFLLTHLRPPNCFLKSTMHTTTTEKLRSFVSCRKPSNGSEHVPPPPPDGGLQAWTQVVCMHFVFFNSWGITTSFSVFEQLYTQTLPQSASSIAWIGSVQVSLLFFMSALTGRATDAGYFRIMYPLGVLLQLVGLFTLSVCKTYWQIFLAQAVCMGLGNGLTFNPGLSVMSAYFMKNRAFAVGLAASGAATGGLIYPVLINQLLYNHQIGFGWTIRAAGLLMLITQIFGLVFFKPRLPPRTTGPLIEIGAFAEPPFIFFTLAYFFNFWGLYFAWFYLGTFARDRLGVEDTQNLVLVLNGVGIVGRIAPGIIGDRWTGRLNLLIPISISCAVLIFCWIAVSTVAGLYAFAVVYGIVGGAAQSLIPATATTMTPDLNRTGTRLGMSMSIVGFATLTGPAIQGALIATDGGRYMAAQIFAGVSILLGACAVAAARVAKVGWGMDVKA</sequence>
<feature type="transmembrane region" description="Helical" evidence="3">
    <location>
        <begin position="187"/>
        <end position="207"/>
    </location>
</feature>
<keyword evidence="3" id="KW-0812">Transmembrane</keyword>
<feature type="transmembrane region" description="Helical" evidence="3">
    <location>
        <begin position="262"/>
        <end position="282"/>
    </location>
</feature>
<evidence type="ECO:0000256" key="2">
    <source>
        <dbReference type="ARBA" id="ARBA00006727"/>
    </source>
</evidence>
<dbReference type="Proteomes" id="UP000661280">
    <property type="component" value="Chromosome 8"/>
</dbReference>
<dbReference type="GO" id="GO:0022857">
    <property type="term" value="F:transmembrane transporter activity"/>
    <property type="evidence" value="ECO:0007669"/>
    <property type="project" value="InterPro"/>
</dbReference>
<accession>A0A7R8A4I5</accession>
<evidence type="ECO:0000313" key="4">
    <source>
        <dbReference type="EMBL" id="BCS05381.1"/>
    </source>
</evidence>
<feature type="transmembrane region" description="Helical" evidence="3">
    <location>
        <begin position="152"/>
        <end position="175"/>
    </location>
</feature>
<comment type="subcellular location">
    <subcellularLocation>
        <location evidence="1">Membrane</location>
        <topology evidence="1">Multi-pass membrane protein</topology>
    </subcellularLocation>
</comment>
<dbReference type="SUPFAM" id="SSF103473">
    <property type="entry name" value="MFS general substrate transporter"/>
    <property type="match status" value="1"/>
</dbReference>
<feature type="transmembrane region" description="Helical" evidence="3">
    <location>
        <begin position="327"/>
        <end position="347"/>
    </location>
</feature>
<protein>
    <recommendedName>
        <fullName evidence="6">Monocarboxylate permease</fullName>
    </recommendedName>
</protein>
<dbReference type="InterPro" id="IPR011701">
    <property type="entry name" value="MFS"/>
</dbReference>
<dbReference type="KEGG" id="aluc:AKAW2_81182S"/>
<dbReference type="InterPro" id="IPR036259">
    <property type="entry name" value="MFS_trans_sf"/>
</dbReference>
<keyword evidence="5" id="KW-1185">Reference proteome</keyword>
<dbReference type="InterPro" id="IPR050327">
    <property type="entry name" value="Proton-linked_MCT"/>
</dbReference>
<dbReference type="EMBL" id="AP024432">
    <property type="protein sequence ID" value="BCS05381.1"/>
    <property type="molecule type" value="Genomic_DNA"/>
</dbReference>
<feature type="transmembrane region" description="Helical" evidence="3">
    <location>
        <begin position="130"/>
        <end position="146"/>
    </location>
</feature>
<dbReference type="AlphaFoldDB" id="A0A7R8A4I5"/>
<dbReference type="GeneID" id="64966702"/>
<dbReference type="PANTHER" id="PTHR11360:SF130">
    <property type="entry name" value="MAJOR FACILITATOR SUPERFAMILY (MFS) PROFILE DOMAIN-CONTAINING PROTEIN-RELATED"/>
    <property type="match status" value="1"/>
</dbReference>
<feature type="transmembrane region" description="Helical" evidence="3">
    <location>
        <begin position="302"/>
        <end position="320"/>
    </location>
</feature>
<evidence type="ECO:0000256" key="3">
    <source>
        <dbReference type="SAM" id="Phobius"/>
    </source>
</evidence>
<feature type="transmembrane region" description="Helical" evidence="3">
    <location>
        <begin position="418"/>
        <end position="442"/>
    </location>
</feature>
<reference evidence="4" key="2">
    <citation type="submission" date="2021-02" db="EMBL/GenBank/DDBJ databases">
        <title>Aspergillus luchuensis mut. kawachii IFO 4304 genome sequence.</title>
        <authorList>
            <person name="Mori K."/>
            <person name="Kadooka C."/>
            <person name="Goto M."/>
            <person name="Futagami T."/>
        </authorList>
    </citation>
    <scope>NUCLEOTIDE SEQUENCE</scope>
    <source>
        <strain evidence="4">IFO 4308</strain>
    </source>
</reference>
<feature type="transmembrane region" description="Helical" evidence="3">
    <location>
        <begin position="100"/>
        <end position="118"/>
    </location>
</feature>
<evidence type="ECO:0000313" key="5">
    <source>
        <dbReference type="Proteomes" id="UP000661280"/>
    </source>
</evidence>
<dbReference type="Gene3D" id="1.20.1250.20">
    <property type="entry name" value="MFS general substrate transporter like domains"/>
    <property type="match status" value="2"/>
</dbReference>
<dbReference type="GO" id="GO:0016020">
    <property type="term" value="C:membrane"/>
    <property type="evidence" value="ECO:0007669"/>
    <property type="project" value="UniProtKB-SubCell"/>
</dbReference>
<name>A0A7R8A4I5_ASPKA</name>
<feature type="transmembrane region" description="Helical" evidence="3">
    <location>
        <begin position="219"/>
        <end position="241"/>
    </location>
</feature>
<organism evidence="4 5">
    <name type="scientific">Aspergillus kawachii</name>
    <name type="common">White koji mold</name>
    <name type="synonym">Aspergillus awamori var. kawachi</name>
    <dbReference type="NCBI Taxonomy" id="1069201"/>
    <lineage>
        <taxon>Eukaryota</taxon>
        <taxon>Fungi</taxon>
        <taxon>Dikarya</taxon>
        <taxon>Ascomycota</taxon>
        <taxon>Pezizomycotina</taxon>
        <taxon>Eurotiomycetes</taxon>
        <taxon>Eurotiomycetidae</taxon>
        <taxon>Eurotiales</taxon>
        <taxon>Aspergillaceae</taxon>
        <taxon>Aspergillus</taxon>
        <taxon>Aspergillus subgen. Circumdati</taxon>
    </lineage>
</organism>
<comment type="similarity">
    <text evidence="2">Belongs to the major facilitator superfamily. Monocarboxylate porter (TC 2.A.1.13) family.</text>
</comment>
<feature type="transmembrane region" description="Helical" evidence="3">
    <location>
        <begin position="389"/>
        <end position="412"/>
    </location>
</feature>
<dbReference type="Pfam" id="PF07690">
    <property type="entry name" value="MFS_1"/>
    <property type="match status" value="1"/>
</dbReference>
<dbReference type="PANTHER" id="PTHR11360">
    <property type="entry name" value="MONOCARBOXYLATE TRANSPORTER"/>
    <property type="match status" value="1"/>
</dbReference>
<gene>
    <name evidence="4" type="ORF">AKAW2_81182S</name>
</gene>
<evidence type="ECO:0008006" key="6">
    <source>
        <dbReference type="Google" id="ProtNLM"/>
    </source>
</evidence>